<protein>
    <recommendedName>
        <fullName evidence="5">Bystin</fullName>
    </recommendedName>
</protein>
<evidence type="ECO:0000256" key="1">
    <source>
        <dbReference type="ARBA" id="ARBA00007114"/>
    </source>
</evidence>
<dbReference type="GO" id="GO:0005737">
    <property type="term" value="C:cytoplasm"/>
    <property type="evidence" value="ECO:0007669"/>
    <property type="project" value="TreeGrafter"/>
</dbReference>
<dbReference type="EMBL" id="JAAMPC010000003">
    <property type="protein sequence ID" value="KAG2320581.1"/>
    <property type="molecule type" value="Genomic_DNA"/>
</dbReference>
<dbReference type="PANTHER" id="PTHR12821">
    <property type="entry name" value="BYSTIN"/>
    <property type="match status" value="1"/>
</dbReference>
<dbReference type="GO" id="GO:0030688">
    <property type="term" value="C:preribosome, small subunit precursor"/>
    <property type="evidence" value="ECO:0007669"/>
    <property type="project" value="TreeGrafter"/>
</dbReference>
<dbReference type="Pfam" id="PF05291">
    <property type="entry name" value="Bystin"/>
    <property type="match status" value="1"/>
</dbReference>
<dbReference type="GO" id="GO:0005730">
    <property type="term" value="C:nucleolus"/>
    <property type="evidence" value="ECO:0007669"/>
    <property type="project" value="TreeGrafter"/>
</dbReference>
<sequence>MAKKRDRIVNTQPFITDDASVASSRKRSKVPKTHQQQEKLIEAGISSKIMKVALAQQKEIADEENAESNPSGAVFAAAAAKTAEEEQRILAEDETDDIDAFDGKFEDDSYHQEEINEDDEKLFESFFVKDAPRQRTLADIIIKKIKDNDANLAEEERPDPELDPKVTKLYKGVAKIMSEYTIGKMPKAFVLITKMERWEDVLYLTEPEKWSPNAMYQATRIFAHHLKNSQIQRFYSYVLLPRVREDIRKNKRLHFALYQALKKSLYKPSAFNKGILFPLCKSGTCSLREAVIIGSILEKCSIPMLHSCVALLNLAEMEYCGTTSYFIKTLLEKKYCMPYRVLDALVAHFMRFVDEIRVMPVIWHQSLLTFVQRYKYELLKEDKEHFQTLLKRQRHHLVTPEILRELQGSRNRGEKEDDPMLTNYILFYISSLELLLIVWLFPSDICYVISLTATHLQLQLSTTQSKKTGLTFQRCQWKRTDSFHCVWFWKKERQL</sequence>
<comment type="similarity">
    <text evidence="1">Belongs to the bystin family.</text>
</comment>
<dbReference type="AlphaFoldDB" id="A0A8X7VZJ5"/>
<dbReference type="OrthoDB" id="2192561at2759"/>
<dbReference type="Proteomes" id="UP000886595">
    <property type="component" value="Unassembled WGS sequence"/>
</dbReference>
<proteinExistence type="inferred from homology"/>
<evidence type="ECO:0000313" key="3">
    <source>
        <dbReference type="EMBL" id="KAG2320581.1"/>
    </source>
</evidence>
<dbReference type="GO" id="GO:0030515">
    <property type="term" value="F:snoRNA binding"/>
    <property type="evidence" value="ECO:0007669"/>
    <property type="project" value="TreeGrafter"/>
</dbReference>
<comment type="caution">
    <text evidence="3">The sequence shown here is derived from an EMBL/GenBank/DDBJ whole genome shotgun (WGS) entry which is preliminary data.</text>
</comment>
<dbReference type="InterPro" id="IPR007955">
    <property type="entry name" value="Bystin"/>
</dbReference>
<evidence type="ECO:0008006" key="5">
    <source>
        <dbReference type="Google" id="ProtNLM"/>
    </source>
</evidence>
<feature type="region of interest" description="Disordered" evidence="2">
    <location>
        <begin position="1"/>
        <end position="37"/>
    </location>
</feature>
<keyword evidence="4" id="KW-1185">Reference proteome</keyword>
<accession>A0A8X7VZJ5</accession>
<dbReference type="GO" id="GO:0006364">
    <property type="term" value="P:rRNA processing"/>
    <property type="evidence" value="ECO:0007669"/>
    <property type="project" value="TreeGrafter"/>
</dbReference>
<evidence type="ECO:0000256" key="2">
    <source>
        <dbReference type="SAM" id="MobiDB-lite"/>
    </source>
</evidence>
<dbReference type="PANTHER" id="PTHR12821:SF0">
    <property type="entry name" value="BYSTIN"/>
    <property type="match status" value="1"/>
</dbReference>
<name>A0A8X7VZJ5_BRACI</name>
<reference evidence="3 4" key="1">
    <citation type="submission" date="2020-02" db="EMBL/GenBank/DDBJ databases">
        <authorList>
            <person name="Ma Q."/>
            <person name="Huang Y."/>
            <person name="Song X."/>
            <person name="Pei D."/>
        </authorList>
    </citation>
    <scope>NUCLEOTIDE SEQUENCE [LARGE SCALE GENOMIC DNA]</scope>
    <source>
        <strain evidence="3">Sxm20200214</strain>
        <tissue evidence="3">Leaf</tissue>
    </source>
</reference>
<evidence type="ECO:0000313" key="4">
    <source>
        <dbReference type="Proteomes" id="UP000886595"/>
    </source>
</evidence>
<organism evidence="3 4">
    <name type="scientific">Brassica carinata</name>
    <name type="common">Ethiopian mustard</name>
    <name type="synonym">Abyssinian cabbage</name>
    <dbReference type="NCBI Taxonomy" id="52824"/>
    <lineage>
        <taxon>Eukaryota</taxon>
        <taxon>Viridiplantae</taxon>
        <taxon>Streptophyta</taxon>
        <taxon>Embryophyta</taxon>
        <taxon>Tracheophyta</taxon>
        <taxon>Spermatophyta</taxon>
        <taxon>Magnoliopsida</taxon>
        <taxon>eudicotyledons</taxon>
        <taxon>Gunneridae</taxon>
        <taxon>Pentapetalae</taxon>
        <taxon>rosids</taxon>
        <taxon>malvids</taxon>
        <taxon>Brassicales</taxon>
        <taxon>Brassicaceae</taxon>
        <taxon>Brassiceae</taxon>
        <taxon>Brassica</taxon>
    </lineage>
</organism>
<gene>
    <name evidence="3" type="ORF">Bca52824_013794</name>
</gene>